<dbReference type="EMBL" id="MH790556">
    <property type="protein sequence ID" value="QBH76207.1"/>
    <property type="molecule type" value="Genomic_DNA"/>
</dbReference>
<organismHost>
    <name type="scientific">Homo sapiens</name>
    <name type="common">Human</name>
    <dbReference type="NCBI Taxonomy" id="9606"/>
</organismHost>
<organism evidence="1">
    <name type="scientific">Human herpesvirus 2</name>
    <name type="common">HHV-2</name>
    <name type="synonym">Human herpes simplex virus 2</name>
    <dbReference type="NCBI Taxonomy" id="10310"/>
    <lineage>
        <taxon>Viruses</taxon>
        <taxon>Duplodnaviria</taxon>
        <taxon>Heunggongvirae</taxon>
        <taxon>Peploviricota</taxon>
        <taxon>Herviviricetes</taxon>
        <taxon>Herpesvirales</taxon>
        <taxon>Orthoherpesviridae</taxon>
        <taxon>Alphaherpesvirinae</taxon>
        <taxon>Simplexvirus</taxon>
        <taxon>Simplexvirus humanalpha2</taxon>
    </lineage>
</organism>
<protein>
    <submittedName>
        <fullName evidence="1">Uncharacterized protein</fullName>
    </submittedName>
</protein>
<dbReference type="EMBL" id="MH790643">
    <property type="protein sequence ID" value="QBH83737.1"/>
    <property type="molecule type" value="Genomic_DNA"/>
</dbReference>
<name>A0A481T4M9_HHV2</name>
<sequence>MSAGPPARCVCQTKNKRPTRKLLCLSVWFFWGWRKERQKKKQTRHRSYV</sequence>
<reference evidence="1" key="1">
    <citation type="submission" date="2018-08" db="EMBL/GenBank/DDBJ databases">
        <title>HSV2 whole genome sequences from clinical isolates.</title>
        <authorList>
            <person name="Roychoudhury P."/>
            <person name="Greninger A.L."/>
            <person name="Jerome K.R."/>
            <person name="Johnston C."/>
            <person name="Wald A."/>
            <person name="Xie H."/>
        </authorList>
    </citation>
    <scope>NUCLEOTIDE SEQUENCE</scope>
    <source>
        <strain evidence="2">2005-42278</strain>
        <strain evidence="1">2012-15948</strain>
    </source>
</reference>
<evidence type="ECO:0000313" key="1">
    <source>
        <dbReference type="EMBL" id="QBH76207.1"/>
    </source>
</evidence>
<proteinExistence type="predicted"/>
<accession>A0A481T4M9</accession>
<evidence type="ECO:0000313" key="2">
    <source>
        <dbReference type="EMBL" id="QBH83737.1"/>
    </source>
</evidence>